<name>A0A2T5IML3_9PROT</name>
<organism evidence="9 10">
    <name type="scientific">Nitrosomonas ureae</name>
    <dbReference type="NCBI Taxonomy" id="44577"/>
    <lineage>
        <taxon>Bacteria</taxon>
        <taxon>Pseudomonadati</taxon>
        <taxon>Pseudomonadota</taxon>
        <taxon>Betaproteobacteria</taxon>
        <taxon>Nitrosomonadales</taxon>
        <taxon>Nitrosomonadaceae</taxon>
        <taxon>Nitrosomonas</taxon>
    </lineage>
</organism>
<feature type="domain" description="HMA" evidence="8">
    <location>
        <begin position="7"/>
        <end position="72"/>
    </location>
</feature>
<dbReference type="GO" id="GO:0055070">
    <property type="term" value="P:copper ion homeostasis"/>
    <property type="evidence" value="ECO:0007669"/>
    <property type="project" value="TreeGrafter"/>
</dbReference>
<keyword evidence="7" id="KW-0812">Transmembrane</keyword>
<dbReference type="FunFam" id="3.30.70.100:FF:000005">
    <property type="entry name" value="Copper-exporting P-type ATPase A"/>
    <property type="match status" value="2"/>
</dbReference>
<reference evidence="9 10" key="1">
    <citation type="submission" date="2018-04" db="EMBL/GenBank/DDBJ databases">
        <title>Active sludge and wastewater microbial communities from Klosterneuburg, Austria.</title>
        <authorList>
            <person name="Wagner M."/>
        </authorList>
    </citation>
    <scope>NUCLEOTIDE SEQUENCE [LARGE SCALE GENOMIC DNA]</scope>
    <source>
        <strain evidence="9 10">Nm4</strain>
    </source>
</reference>
<comment type="caution">
    <text evidence="9">The sequence shown here is derived from an EMBL/GenBank/DDBJ whole genome shotgun (WGS) entry which is preliminary data.</text>
</comment>
<dbReference type="GO" id="GO:0016020">
    <property type="term" value="C:membrane"/>
    <property type="evidence" value="ECO:0007669"/>
    <property type="project" value="TreeGrafter"/>
</dbReference>
<feature type="domain" description="HMA" evidence="8">
    <location>
        <begin position="74"/>
        <end position="139"/>
    </location>
</feature>
<dbReference type="NCBIfam" id="TIGR00003">
    <property type="entry name" value="copper ion binding protein"/>
    <property type="match status" value="2"/>
</dbReference>
<protein>
    <submittedName>
        <fullName evidence="9">Copper ion binding protein</fullName>
    </submittedName>
</protein>
<accession>A0A2T5IML3</accession>
<dbReference type="PROSITE" id="PS50846">
    <property type="entry name" value="HMA_2"/>
    <property type="match status" value="2"/>
</dbReference>
<evidence type="ECO:0000256" key="4">
    <source>
        <dbReference type="ARBA" id="ARBA00022842"/>
    </source>
</evidence>
<evidence type="ECO:0000256" key="6">
    <source>
        <dbReference type="ARBA" id="ARBA00023008"/>
    </source>
</evidence>
<dbReference type="EMBL" id="QAOL01000015">
    <property type="protein sequence ID" value="PTQ85053.1"/>
    <property type="molecule type" value="Genomic_DNA"/>
</dbReference>
<dbReference type="GO" id="GO:0043682">
    <property type="term" value="F:P-type divalent copper transporter activity"/>
    <property type="evidence" value="ECO:0007669"/>
    <property type="project" value="TreeGrafter"/>
</dbReference>
<keyword evidence="2" id="KW-0479">Metal-binding</keyword>
<keyword evidence="3" id="KW-0813">Transport</keyword>
<evidence type="ECO:0000256" key="5">
    <source>
        <dbReference type="ARBA" id="ARBA00022967"/>
    </source>
</evidence>
<evidence type="ECO:0000259" key="8">
    <source>
        <dbReference type="PROSITE" id="PS50846"/>
    </source>
</evidence>
<dbReference type="InterPro" id="IPR036163">
    <property type="entry name" value="HMA_dom_sf"/>
</dbReference>
<dbReference type="PROSITE" id="PS01047">
    <property type="entry name" value="HMA_1"/>
    <property type="match status" value="1"/>
</dbReference>
<dbReference type="PANTHER" id="PTHR43520:SF8">
    <property type="entry name" value="P-TYPE CU(+) TRANSPORTER"/>
    <property type="match status" value="1"/>
</dbReference>
<comment type="subcellular location">
    <subcellularLocation>
        <location evidence="1">Endomembrane system</location>
        <topology evidence="1">Multi-pass membrane protein</topology>
    </subcellularLocation>
</comment>
<keyword evidence="3" id="KW-0406">Ion transport</keyword>
<keyword evidence="5" id="KW-1278">Translocase</keyword>
<evidence type="ECO:0000256" key="2">
    <source>
        <dbReference type="ARBA" id="ARBA00022723"/>
    </source>
</evidence>
<dbReference type="AlphaFoldDB" id="A0A2T5IML3"/>
<evidence type="ECO:0000313" key="10">
    <source>
        <dbReference type="Proteomes" id="UP000244110"/>
    </source>
</evidence>
<keyword evidence="3" id="KW-0187">Copper transport</keyword>
<proteinExistence type="predicted"/>
<evidence type="ECO:0000256" key="3">
    <source>
        <dbReference type="ARBA" id="ARBA00022796"/>
    </source>
</evidence>
<dbReference type="Pfam" id="PF00403">
    <property type="entry name" value="HMA"/>
    <property type="match status" value="2"/>
</dbReference>
<dbReference type="Gene3D" id="3.30.70.100">
    <property type="match status" value="2"/>
</dbReference>
<sequence length="184" mass="20031">MNSSSFRQIESPIEGMTCAACAARIEKNLNKLSGVQASVNFTNEKAHVNYDEKQVNTGTLINAIEHAGFHIAPRSVQLQLHKMTCAACAEHIEKALNKLPGVTATVNIATETAKVNFTPGLVTVENLIDAVIKTGYGANEISDSSHAAEKARRQAAYQAKLRLFWISAIFTLPLALQMGYVYRP</sequence>
<keyword evidence="7" id="KW-1133">Transmembrane helix</keyword>
<keyword evidence="6" id="KW-0186">Copper</keyword>
<dbReference type="RefSeq" id="WP_258195708.1">
    <property type="nucleotide sequence ID" value="NZ_QAOL01000015.1"/>
</dbReference>
<dbReference type="InterPro" id="IPR017969">
    <property type="entry name" value="Heavy-metal-associated_CS"/>
</dbReference>
<evidence type="ECO:0000256" key="7">
    <source>
        <dbReference type="SAM" id="Phobius"/>
    </source>
</evidence>
<dbReference type="PANTHER" id="PTHR43520">
    <property type="entry name" value="ATP7, ISOFORM B"/>
    <property type="match status" value="1"/>
</dbReference>
<dbReference type="GO" id="GO:0005507">
    <property type="term" value="F:copper ion binding"/>
    <property type="evidence" value="ECO:0007669"/>
    <property type="project" value="InterPro"/>
</dbReference>
<gene>
    <name evidence="9" type="ORF">C8R28_10155</name>
</gene>
<dbReference type="SUPFAM" id="SSF55008">
    <property type="entry name" value="HMA, heavy metal-associated domain"/>
    <property type="match status" value="2"/>
</dbReference>
<keyword evidence="7" id="KW-0472">Membrane</keyword>
<dbReference type="InterPro" id="IPR006121">
    <property type="entry name" value="HMA_dom"/>
</dbReference>
<dbReference type="CDD" id="cd00371">
    <property type="entry name" value="HMA"/>
    <property type="match status" value="2"/>
</dbReference>
<feature type="transmembrane region" description="Helical" evidence="7">
    <location>
        <begin position="163"/>
        <end position="182"/>
    </location>
</feature>
<evidence type="ECO:0000313" key="9">
    <source>
        <dbReference type="EMBL" id="PTQ85053.1"/>
    </source>
</evidence>
<keyword evidence="4" id="KW-0460">Magnesium</keyword>
<evidence type="ECO:0000256" key="1">
    <source>
        <dbReference type="ARBA" id="ARBA00004127"/>
    </source>
</evidence>
<dbReference type="Proteomes" id="UP000244110">
    <property type="component" value="Unassembled WGS sequence"/>
</dbReference>
<dbReference type="InterPro" id="IPR006122">
    <property type="entry name" value="HMA_Cu_ion-bd"/>
</dbReference>